<feature type="DNA-binding region" description="H-T-H motif" evidence="5">
    <location>
        <begin position="33"/>
        <end position="52"/>
    </location>
</feature>
<dbReference type="GO" id="GO:0000976">
    <property type="term" value="F:transcription cis-regulatory region binding"/>
    <property type="evidence" value="ECO:0007669"/>
    <property type="project" value="TreeGrafter"/>
</dbReference>
<evidence type="ECO:0000313" key="7">
    <source>
        <dbReference type="EMBL" id="XBO69787.1"/>
    </source>
</evidence>
<dbReference type="Gene3D" id="1.10.357.10">
    <property type="entry name" value="Tetracycline Repressor, domain 2"/>
    <property type="match status" value="1"/>
</dbReference>
<evidence type="ECO:0000256" key="5">
    <source>
        <dbReference type="PROSITE-ProRule" id="PRU00335"/>
    </source>
</evidence>
<dbReference type="EMBL" id="CP098827">
    <property type="protein sequence ID" value="XBO69787.1"/>
    <property type="molecule type" value="Genomic_DNA"/>
</dbReference>
<gene>
    <name evidence="7" type="ORF">NFG58_14280</name>
</gene>
<keyword evidence="3 5" id="KW-0238">DNA-binding</keyword>
<reference evidence="7" key="1">
    <citation type="submission" date="2022-06" db="EMBL/GenBank/DDBJ databases">
        <title>A novel DMS-producing enzyme.</title>
        <authorList>
            <person name="Zhang Y."/>
        </authorList>
    </citation>
    <scope>NUCLEOTIDE SEQUENCE</scope>
    <source>
        <strain evidence="7">RT37</strain>
    </source>
</reference>
<evidence type="ECO:0000259" key="6">
    <source>
        <dbReference type="PROSITE" id="PS50977"/>
    </source>
</evidence>
<organism evidence="7">
    <name type="scientific">Halomonas sp. RT37</name>
    <dbReference type="NCBI Taxonomy" id="2950872"/>
    <lineage>
        <taxon>Bacteria</taxon>
        <taxon>Pseudomonadati</taxon>
        <taxon>Pseudomonadota</taxon>
        <taxon>Gammaproteobacteria</taxon>
        <taxon>Oceanospirillales</taxon>
        <taxon>Halomonadaceae</taxon>
        <taxon>Halomonas</taxon>
    </lineage>
</organism>
<dbReference type="PRINTS" id="PR00455">
    <property type="entry name" value="HTHTETR"/>
</dbReference>
<dbReference type="InterPro" id="IPR009057">
    <property type="entry name" value="Homeodomain-like_sf"/>
</dbReference>
<keyword evidence="2" id="KW-0805">Transcription regulation</keyword>
<dbReference type="InterPro" id="IPR050109">
    <property type="entry name" value="HTH-type_TetR-like_transc_reg"/>
</dbReference>
<dbReference type="PANTHER" id="PTHR30055">
    <property type="entry name" value="HTH-TYPE TRANSCRIPTIONAL REGULATOR RUTR"/>
    <property type="match status" value="1"/>
</dbReference>
<dbReference type="PROSITE" id="PS50977">
    <property type="entry name" value="HTH_TETR_2"/>
    <property type="match status" value="1"/>
</dbReference>
<dbReference type="AlphaFoldDB" id="A0AAU7KEB8"/>
<dbReference type="PANTHER" id="PTHR30055:SF240">
    <property type="entry name" value="HTH-TYPE TRANSCRIPTIONAL REGULATOR ACRR"/>
    <property type="match status" value="1"/>
</dbReference>
<dbReference type="InterPro" id="IPR023772">
    <property type="entry name" value="DNA-bd_HTH_TetR-type_CS"/>
</dbReference>
<dbReference type="Pfam" id="PF00440">
    <property type="entry name" value="TetR_N"/>
    <property type="match status" value="1"/>
</dbReference>
<dbReference type="SUPFAM" id="SSF48498">
    <property type="entry name" value="Tetracyclin repressor-like, C-terminal domain"/>
    <property type="match status" value="1"/>
</dbReference>
<keyword evidence="4" id="KW-0804">Transcription</keyword>
<feature type="domain" description="HTH tetR-type" evidence="6">
    <location>
        <begin position="10"/>
        <end position="70"/>
    </location>
</feature>
<evidence type="ECO:0000256" key="3">
    <source>
        <dbReference type="ARBA" id="ARBA00023125"/>
    </source>
</evidence>
<name>A0AAU7KEB8_9GAMM</name>
<accession>A0AAU7KEB8</accession>
<dbReference type="InterPro" id="IPR001647">
    <property type="entry name" value="HTH_TetR"/>
</dbReference>
<evidence type="ECO:0000256" key="1">
    <source>
        <dbReference type="ARBA" id="ARBA00022491"/>
    </source>
</evidence>
<dbReference type="GO" id="GO:0003700">
    <property type="term" value="F:DNA-binding transcription factor activity"/>
    <property type="evidence" value="ECO:0007669"/>
    <property type="project" value="TreeGrafter"/>
</dbReference>
<dbReference type="Pfam" id="PF08361">
    <property type="entry name" value="TetR_C_2"/>
    <property type="match status" value="1"/>
</dbReference>
<dbReference type="SUPFAM" id="SSF46689">
    <property type="entry name" value="Homeodomain-like"/>
    <property type="match status" value="1"/>
</dbReference>
<keyword evidence="1" id="KW-0678">Repressor</keyword>
<dbReference type="InterPro" id="IPR036271">
    <property type="entry name" value="Tet_transcr_reg_TetR-rel_C_sf"/>
</dbReference>
<sequence length="204" mass="23374">MARRTKQEAAATRAALLDAAEEVFLERGVSRASLEVISRRAGVTRGALYWHFRNKGDLFRAMLERVHLPFEDLLNELDDSSVDHHPLEAIRLSCHVGLRQADTPRHRRVHGILLHHCERTDDFDPLEAKAEIARETCQALLRQFKQADLKQQLRPGLSPERATDLFHYALSGLFWEWLRAPQAFTLSERGPALVDDLIRLIGRD</sequence>
<dbReference type="InterPro" id="IPR013572">
    <property type="entry name" value="Tscrpt_reg_MAATS_C"/>
</dbReference>
<dbReference type="PROSITE" id="PS01081">
    <property type="entry name" value="HTH_TETR_1"/>
    <property type="match status" value="1"/>
</dbReference>
<evidence type="ECO:0000256" key="4">
    <source>
        <dbReference type="ARBA" id="ARBA00023163"/>
    </source>
</evidence>
<evidence type="ECO:0000256" key="2">
    <source>
        <dbReference type="ARBA" id="ARBA00023015"/>
    </source>
</evidence>
<proteinExistence type="predicted"/>
<dbReference type="RefSeq" id="WP_222568536.1">
    <property type="nucleotide sequence ID" value="NZ_CP098827.1"/>
</dbReference>
<protein>
    <submittedName>
        <fullName evidence="7">TetR family transcriptional regulator</fullName>
    </submittedName>
</protein>